<evidence type="ECO:0000313" key="7">
    <source>
        <dbReference type="Proteomes" id="UP000272490"/>
    </source>
</evidence>
<dbReference type="FunFam" id="3.40.50.280:FF:000003">
    <property type="entry name" value="Dimethylamine methyltransferase corrinoid protein"/>
    <property type="match status" value="1"/>
</dbReference>
<evidence type="ECO:0000256" key="3">
    <source>
        <dbReference type="ARBA" id="ARBA00023285"/>
    </source>
</evidence>
<evidence type="ECO:0000313" key="6">
    <source>
        <dbReference type="EMBL" id="RRJ26916.1"/>
    </source>
</evidence>
<dbReference type="PROSITE" id="PS51337">
    <property type="entry name" value="B12_BINDING_NTER"/>
    <property type="match status" value="1"/>
</dbReference>
<gene>
    <name evidence="6" type="ORF">EHV10_02575</name>
</gene>
<dbReference type="GO" id="GO:0046872">
    <property type="term" value="F:metal ion binding"/>
    <property type="evidence" value="ECO:0007669"/>
    <property type="project" value="UniProtKB-KW"/>
</dbReference>
<dbReference type="PANTHER" id="PTHR45833">
    <property type="entry name" value="METHIONINE SYNTHASE"/>
    <property type="match status" value="1"/>
</dbReference>
<dbReference type="GO" id="GO:0046653">
    <property type="term" value="P:tetrahydrofolate metabolic process"/>
    <property type="evidence" value="ECO:0007669"/>
    <property type="project" value="TreeGrafter"/>
</dbReference>
<dbReference type="OrthoDB" id="9803687at2"/>
<feature type="domain" description="B12-binding" evidence="4">
    <location>
        <begin position="91"/>
        <end position="215"/>
    </location>
</feature>
<dbReference type="RefSeq" id="WP_128673276.1">
    <property type="nucleotide sequence ID" value="NZ_RRCO01000001.1"/>
</dbReference>
<dbReference type="GO" id="GO:0005829">
    <property type="term" value="C:cytosol"/>
    <property type="evidence" value="ECO:0007669"/>
    <property type="project" value="TreeGrafter"/>
</dbReference>
<dbReference type="SUPFAM" id="SSF47644">
    <property type="entry name" value="Methionine synthase domain"/>
    <property type="match status" value="1"/>
</dbReference>
<evidence type="ECO:0000256" key="2">
    <source>
        <dbReference type="ARBA" id="ARBA00022723"/>
    </source>
</evidence>
<evidence type="ECO:0000259" key="4">
    <source>
        <dbReference type="PROSITE" id="PS51332"/>
    </source>
</evidence>
<keyword evidence="3" id="KW-0170">Cobalt</keyword>
<evidence type="ECO:0000256" key="1">
    <source>
        <dbReference type="ARBA" id="ARBA00010854"/>
    </source>
</evidence>
<dbReference type="GO" id="GO:0050667">
    <property type="term" value="P:homocysteine metabolic process"/>
    <property type="evidence" value="ECO:0007669"/>
    <property type="project" value="TreeGrafter"/>
</dbReference>
<dbReference type="InterPro" id="IPR003759">
    <property type="entry name" value="Cbl-bd_cap"/>
</dbReference>
<dbReference type="InterPro" id="IPR006158">
    <property type="entry name" value="Cobalamin-bd"/>
</dbReference>
<name>A0A3P3R0C6_9FIRM</name>
<dbReference type="Gene3D" id="1.10.1240.10">
    <property type="entry name" value="Methionine synthase domain"/>
    <property type="match status" value="1"/>
</dbReference>
<keyword evidence="2" id="KW-0479">Metal-binding</keyword>
<dbReference type="Gene3D" id="3.40.50.280">
    <property type="entry name" value="Cobalamin-binding domain"/>
    <property type="match status" value="1"/>
</dbReference>
<dbReference type="GO" id="GO:0031419">
    <property type="term" value="F:cobalamin binding"/>
    <property type="evidence" value="ECO:0007669"/>
    <property type="project" value="InterPro"/>
</dbReference>
<dbReference type="CDD" id="cd02070">
    <property type="entry name" value="corrinoid_protein_B12-BD"/>
    <property type="match status" value="1"/>
</dbReference>
<dbReference type="InterPro" id="IPR036724">
    <property type="entry name" value="Cobalamin-bd_sf"/>
</dbReference>
<dbReference type="PROSITE" id="PS51332">
    <property type="entry name" value="B12_BINDING"/>
    <property type="match status" value="1"/>
</dbReference>
<dbReference type="Pfam" id="PF02607">
    <property type="entry name" value="B12-binding_2"/>
    <property type="match status" value="1"/>
</dbReference>
<dbReference type="SMART" id="SM01018">
    <property type="entry name" value="B12-binding_2"/>
    <property type="match status" value="1"/>
</dbReference>
<evidence type="ECO:0000259" key="5">
    <source>
        <dbReference type="PROSITE" id="PS51337"/>
    </source>
</evidence>
<dbReference type="InterPro" id="IPR036594">
    <property type="entry name" value="Meth_synthase_dom"/>
</dbReference>
<organism evidence="6 7">
    <name type="scientific">Lachnoanaerobaculum gingivalis</name>
    <dbReference type="NCBI Taxonomy" id="2490855"/>
    <lineage>
        <taxon>Bacteria</taxon>
        <taxon>Bacillati</taxon>
        <taxon>Bacillota</taxon>
        <taxon>Clostridia</taxon>
        <taxon>Lachnospirales</taxon>
        <taxon>Lachnospiraceae</taxon>
        <taxon>Lachnoanaerobaculum</taxon>
    </lineage>
</organism>
<dbReference type="SUPFAM" id="SSF52242">
    <property type="entry name" value="Cobalamin (vitamin B12)-binding domain"/>
    <property type="match status" value="1"/>
</dbReference>
<comment type="caution">
    <text evidence="6">The sequence shown here is derived from an EMBL/GenBank/DDBJ whole genome shotgun (WGS) entry which is preliminary data.</text>
</comment>
<sequence>MRSKKDMLRLMADYVRDMEDEAIVDIAKEYLEAGYSAKEGILDGLTVGMEEAGKLYDEEEYYIAELLLCADAMYAGIDVLKDRIEGNVDKKIKVVIGVIEGDTHDIGKNLVKIMLETAGFEMIDLGRDVPVKDFVKAAIKHQAGLVCMSSLMSTTMYGMQRVIEGLVESGYRDNVKVMVGGGPITHNFAMQIGADAYSDNAIEAVSVAKKLCNQA</sequence>
<dbReference type="EMBL" id="RRCO01000001">
    <property type="protein sequence ID" value="RRJ26916.1"/>
    <property type="molecule type" value="Genomic_DNA"/>
</dbReference>
<dbReference type="AlphaFoldDB" id="A0A3P3R0C6"/>
<dbReference type="InterPro" id="IPR050554">
    <property type="entry name" value="Met_Synthase/Corrinoid"/>
</dbReference>
<reference evidence="6 7" key="1">
    <citation type="submission" date="2018-11" db="EMBL/GenBank/DDBJ databases">
        <title>Genome sequencing of Lachnoanaerobaculum sp. KCOM 2030 (= ChDC B114).</title>
        <authorList>
            <person name="Kook J.-K."/>
            <person name="Park S.-N."/>
            <person name="Lim Y.K."/>
        </authorList>
    </citation>
    <scope>NUCLEOTIDE SEQUENCE [LARGE SCALE GENOMIC DNA]</scope>
    <source>
        <strain evidence="6 7">KCOM 2030</strain>
    </source>
</reference>
<dbReference type="Proteomes" id="UP000272490">
    <property type="component" value="Unassembled WGS sequence"/>
</dbReference>
<dbReference type="PANTHER" id="PTHR45833:SF1">
    <property type="entry name" value="METHIONINE SYNTHASE"/>
    <property type="match status" value="1"/>
</dbReference>
<accession>A0A3P3R0C6</accession>
<feature type="domain" description="B12-binding N-terminal" evidence="5">
    <location>
        <begin position="1"/>
        <end position="92"/>
    </location>
</feature>
<comment type="similarity">
    <text evidence="1">Belongs to the methylamine corrinoid protein family.</text>
</comment>
<keyword evidence="7" id="KW-1185">Reference proteome</keyword>
<protein>
    <submittedName>
        <fullName evidence="6">Cobalamin-binding protein</fullName>
    </submittedName>
</protein>
<dbReference type="GO" id="GO:0008705">
    <property type="term" value="F:methionine synthase activity"/>
    <property type="evidence" value="ECO:0007669"/>
    <property type="project" value="TreeGrafter"/>
</dbReference>
<dbReference type="Pfam" id="PF02310">
    <property type="entry name" value="B12-binding"/>
    <property type="match status" value="1"/>
</dbReference>
<proteinExistence type="inferred from homology"/>